<name>A0A1E3UQ42_9FIRM</name>
<evidence type="ECO:0000256" key="1">
    <source>
        <dbReference type="SAM" id="Phobius"/>
    </source>
</evidence>
<keyword evidence="1" id="KW-1133">Transmembrane helix</keyword>
<dbReference type="Proteomes" id="UP000094869">
    <property type="component" value="Unassembled WGS sequence"/>
</dbReference>
<keyword evidence="7" id="KW-1185">Reference proteome</keyword>
<accession>A0A1E3UQ42</accession>
<gene>
    <name evidence="4" type="ORF">BEI59_02910</name>
    <name evidence="2" type="ORF">BEI61_02292</name>
    <name evidence="3" type="ORF">BEI63_32550</name>
</gene>
<reference evidence="2 5" key="1">
    <citation type="submission" date="2016-07" db="EMBL/GenBank/DDBJ databases">
        <title>Characterization of isolates of Eisenbergiella tayi derived from blood cultures, using whole genome sequencing.</title>
        <authorList>
            <person name="Burdz T."/>
            <person name="Wiebe D."/>
            <person name="Huynh C."/>
            <person name="Bernard K."/>
        </authorList>
    </citation>
    <scope>NUCLEOTIDE SEQUENCE [LARGE SCALE GENOMIC DNA]</scope>
    <source>
        <strain evidence="2 5">NML 110608</strain>
    </source>
</reference>
<organism evidence="4 6">
    <name type="scientific">Eisenbergiella tayi</name>
    <dbReference type="NCBI Taxonomy" id="1432052"/>
    <lineage>
        <taxon>Bacteria</taxon>
        <taxon>Bacillati</taxon>
        <taxon>Bacillota</taxon>
        <taxon>Clostridia</taxon>
        <taxon>Lachnospirales</taxon>
        <taxon>Lachnospiraceae</taxon>
        <taxon>Eisenbergiella</taxon>
    </lineage>
</organism>
<reference evidence="3 7" key="2">
    <citation type="submission" date="2016-08" db="EMBL/GenBank/DDBJ databases">
        <title>Characterization of Isolates of Eisenbergiella tayi Derived from Blood Cultures, Using Whole Genome Sequencing.</title>
        <authorList>
            <person name="Bernier A.-M."/>
            <person name="Burdz T."/>
            <person name="Wiebe D."/>
            <person name="Bernard K."/>
        </authorList>
    </citation>
    <scope>NUCLEOTIDE SEQUENCE [LARGE SCALE GENOMIC DNA]</scope>
    <source>
        <strain evidence="3 7">NML120146</strain>
    </source>
</reference>
<dbReference type="AlphaFoldDB" id="A0A1E3UQ42"/>
<sequence length="385" mass="44422">MTIYIGLVLLIISYTLIRKLLGKNIYLFLCFLAITLVLGLSSETIGLNDREYVYTRVFNLLKETTSFKECLDLASVRITSGWGFYIVTWLISRFTRDSHIYLLILTLPLNYNIIKYIKRYSANFALSLLVYITLIYPLTFTVVRQGLAMAVILVAYEFFKEKRYVASGCWILVAVSIHLSALVFVVVLIVQKFKIRAWHIAIPLVTLIVAWGSPILIFNMLNFFINDSTYRSRYLSSNVSMIPWTAIVIRYFILIFLYVIIKYSIINNDLEDSALPVRKRHFSFIGGVLNFGQKTGKAVPYSVNFYLWCALFATISVTLMSVLGEFQRIAAYFDIFAAFSIPQIIGALEKDNKVIISLAFCIFLIIYFLGFQLDNWNLLPYKFYF</sequence>
<protein>
    <recommendedName>
        <fullName evidence="8">EpsG family protein</fullName>
    </recommendedName>
</protein>
<comment type="caution">
    <text evidence="4">The sequence shown here is derived from an EMBL/GenBank/DDBJ whole genome shotgun (WGS) entry which is preliminary data.</text>
</comment>
<evidence type="ECO:0000313" key="3">
    <source>
        <dbReference type="EMBL" id="ODR44330.1"/>
    </source>
</evidence>
<proteinExistence type="predicted"/>
<reference evidence="4 6" key="3">
    <citation type="submission" date="2016-08" db="EMBL/GenBank/DDBJ databases">
        <authorList>
            <person name="Seilhamer J.J."/>
        </authorList>
    </citation>
    <scope>NUCLEOTIDE SEQUENCE [LARGE SCALE GENOMIC DNA]</scope>
    <source>
        <strain evidence="4 6">NML150140-1</strain>
    </source>
</reference>
<feature type="transmembrane region" description="Helical" evidence="1">
    <location>
        <begin position="329"/>
        <end position="348"/>
    </location>
</feature>
<dbReference type="RefSeq" id="WP_069152361.1">
    <property type="nucleotide sequence ID" value="NZ_JAQCZP010000002.1"/>
</dbReference>
<keyword evidence="1" id="KW-0812">Transmembrane</keyword>
<feature type="transmembrane region" description="Helical" evidence="1">
    <location>
        <begin position="355"/>
        <end position="373"/>
    </location>
</feature>
<evidence type="ECO:0008006" key="8">
    <source>
        <dbReference type="Google" id="ProtNLM"/>
    </source>
</evidence>
<dbReference type="EMBL" id="MCGH01000002">
    <property type="protein sequence ID" value="ODM06402.1"/>
    <property type="molecule type" value="Genomic_DNA"/>
</dbReference>
<feature type="transmembrane region" description="Helical" evidence="1">
    <location>
        <begin position="25"/>
        <end position="49"/>
    </location>
</feature>
<dbReference type="Proteomes" id="UP000094067">
    <property type="component" value="Unassembled WGS sequence"/>
</dbReference>
<feature type="transmembrane region" description="Helical" evidence="1">
    <location>
        <begin position="165"/>
        <end position="190"/>
    </location>
</feature>
<evidence type="ECO:0000313" key="5">
    <source>
        <dbReference type="Proteomes" id="UP000094067"/>
    </source>
</evidence>
<feature type="transmembrane region" description="Helical" evidence="1">
    <location>
        <begin position="126"/>
        <end position="159"/>
    </location>
</feature>
<dbReference type="InterPro" id="IPR049458">
    <property type="entry name" value="EpsG-like"/>
</dbReference>
<dbReference type="EMBL" id="MEHD01000056">
    <property type="protein sequence ID" value="ODR44330.1"/>
    <property type="molecule type" value="Genomic_DNA"/>
</dbReference>
<evidence type="ECO:0000313" key="6">
    <source>
        <dbReference type="Proteomes" id="UP000094271"/>
    </source>
</evidence>
<evidence type="ECO:0000313" key="2">
    <source>
        <dbReference type="EMBL" id="ODM06402.1"/>
    </source>
</evidence>
<evidence type="ECO:0000313" key="4">
    <source>
        <dbReference type="EMBL" id="ODR56106.1"/>
    </source>
</evidence>
<evidence type="ECO:0000313" key="7">
    <source>
        <dbReference type="Proteomes" id="UP000094869"/>
    </source>
</evidence>
<feature type="transmembrane region" description="Helical" evidence="1">
    <location>
        <begin position="241"/>
        <end position="261"/>
    </location>
</feature>
<feature type="transmembrane region" description="Helical" evidence="1">
    <location>
        <begin position="197"/>
        <end position="221"/>
    </location>
</feature>
<dbReference type="Proteomes" id="UP000094271">
    <property type="component" value="Unassembled WGS sequence"/>
</dbReference>
<keyword evidence="1" id="KW-0472">Membrane</keyword>
<dbReference type="Pfam" id="PF14897">
    <property type="entry name" value="EpsG"/>
    <property type="match status" value="1"/>
</dbReference>
<dbReference type="EMBL" id="MEHA01000001">
    <property type="protein sequence ID" value="ODR56106.1"/>
    <property type="molecule type" value="Genomic_DNA"/>
</dbReference>
<feature type="transmembrane region" description="Helical" evidence="1">
    <location>
        <begin position="303"/>
        <end position="323"/>
    </location>
</feature>